<organism evidence="3">
    <name type="scientific">Lactococcus phage phi31</name>
    <dbReference type="NCBI Taxonomy" id="46654"/>
    <lineage>
        <taxon>Viruses</taxon>
        <taxon>Duplodnaviria</taxon>
        <taxon>Heunggongvirae</taxon>
        <taxon>Uroviricota</taxon>
        <taxon>Caudoviricetes</taxon>
    </lineage>
</organism>
<dbReference type="EMBL" id="AF022773">
    <property type="protein sequence ID" value="AAC39306.1"/>
    <property type="molecule type" value="Genomic_DNA"/>
</dbReference>
<dbReference type="SMART" id="SM00507">
    <property type="entry name" value="HNHc"/>
    <property type="match status" value="1"/>
</dbReference>
<evidence type="ECO:0000313" key="3">
    <source>
        <dbReference type="EMBL" id="AAC39306.1"/>
    </source>
</evidence>
<name>O64274_9CAUD</name>
<dbReference type="CDD" id="cd00085">
    <property type="entry name" value="HNHc"/>
    <property type="match status" value="1"/>
</dbReference>
<protein>
    <recommendedName>
        <fullName evidence="2">HNH nuclease domain-containing protein</fullName>
    </recommendedName>
</protein>
<dbReference type="GO" id="GO:0008270">
    <property type="term" value="F:zinc ion binding"/>
    <property type="evidence" value="ECO:0007669"/>
    <property type="project" value="InterPro"/>
</dbReference>
<accession>O64274</accession>
<feature type="domain" description="HNH nuclease" evidence="2">
    <location>
        <begin position="148"/>
        <end position="207"/>
    </location>
</feature>
<feature type="coiled-coil region" evidence="1">
    <location>
        <begin position="72"/>
        <end position="100"/>
    </location>
</feature>
<sequence>MGAYPPPSGLLRPSRRHCTYFFLSEKKEIIMKRICSICKQEKELDEHNFPKNFKRKGGFEGRCKVCRKAKDKARYEAKKEKILEQKKRYYEKNADKIKERQLGYYNENKGKCRQSEKDWCKNNPTRRRMTCAKSRTLKYGSESTLTEKEWLEIKSFFCCSCAYCGMPEKKSLEIYGEHLHHEHVVPLIDGGAYSYGNVVPACRSCNSSKRNDDFFVWYKNSNVFSRKRYMRIVQYLKDERKEQKID</sequence>
<reference evidence="3" key="1">
    <citation type="journal article" date="1996" name="Biotechnology (N.Y.)">
        <title>Development of an expression strategy using a lytic phage to trigger explosive plasmid amplification and gene expression.</title>
        <authorList>
            <person name="O'Sullivan D.J."/>
            <person name="Walker S.A."/>
            <person name="West S.G."/>
            <person name="Klaenhammer T.R."/>
        </authorList>
    </citation>
    <scope>NUCLEOTIDE SEQUENCE</scope>
</reference>
<dbReference type="Pfam" id="PF01844">
    <property type="entry name" value="HNH"/>
    <property type="match status" value="1"/>
</dbReference>
<reference evidence="3" key="2">
    <citation type="journal article" date="1998" name="Appl. Environ. Microbiol.">
        <title>Common elements regulating gene expression in temperate and lytic bacteriophages of Lactococcus species.</title>
        <authorList>
            <person name="Walker S.A."/>
            <person name="Dombroski C.S."/>
            <person name="Klaenhammer T.R."/>
        </authorList>
    </citation>
    <scope>NUCLEOTIDE SEQUENCE</scope>
</reference>
<proteinExistence type="predicted"/>
<evidence type="ECO:0000259" key="2">
    <source>
        <dbReference type="SMART" id="SM00507"/>
    </source>
</evidence>
<dbReference type="GO" id="GO:0004519">
    <property type="term" value="F:endonuclease activity"/>
    <property type="evidence" value="ECO:0007669"/>
    <property type="project" value="InterPro"/>
</dbReference>
<dbReference type="InterPro" id="IPR003615">
    <property type="entry name" value="HNH_nuc"/>
</dbReference>
<dbReference type="Gene3D" id="1.10.30.50">
    <property type="match status" value="1"/>
</dbReference>
<dbReference type="InterPro" id="IPR002711">
    <property type="entry name" value="HNH"/>
</dbReference>
<dbReference type="GO" id="GO:0003676">
    <property type="term" value="F:nucleic acid binding"/>
    <property type="evidence" value="ECO:0007669"/>
    <property type="project" value="InterPro"/>
</dbReference>
<keyword evidence="1" id="KW-0175">Coiled coil</keyword>
<evidence type="ECO:0000256" key="1">
    <source>
        <dbReference type="SAM" id="Coils"/>
    </source>
</evidence>